<dbReference type="RefSeq" id="WP_074790408.1">
    <property type="nucleotide sequence ID" value="NZ_FNZX01000007.1"/>
</dbReference>
<gene>
    <name evidence="3" type="ORF">SAMN02910377_01311</name>
</gene>
<feature type="region of interest" description="Disordered" evidence="1">
    <location>
        <begin position="51"/>
        <end position="105"/>
    </location>
</feature>
<evidence type="ECO:0000256" key="1">
    <source>
        <dbReference type="SAM" id="MobiDB-lite"/>
    </source>
</evidence>
<dbReference type="AlphaFoldDB" id="A0A1H7ID28"/>
<evidence type="ECO:0008006" key="5">
    <source>
        <dbReference type="Google" id="ProtNLM"/>
    </source>
</evidence>
<accession>A0A1H7ID28</accession>
<keyword evidence="2" id="KW-0472">Membrane</keyword>
<proteinExistence type="predicted"/>
<dbReference type="Gene3D" id="3.30.1490.480">
    <property type="entry name" value="Endolytic murein transglycosylase"/>
    <property type="match status" value="1"/>
</dbReference>
<evidence type="ECO:0000256" key="2">
    <source>
        <dbReference type="SAM" id="Phobius"/>
    </source>
</evidence>
<feature type="compositionally biased region" description="Acidic residues" evidence="1">
    <location>
        <begin position="54"/>
        <end position="100"/>
    </location>
</feature>
<organism evidence="3 4">
    <name type="scientific">Pseudobutyrivibrio ruminis</name>
    <dbReference type="NCBI Taxonomy" id="46206"/>
    <lineage>
        <taxon>Bacteria</taxon>
        <taxon>Bacillati</taxon>
        <taxon>Bacillota</taxon>
        <taxon>Clostridia</taxon>
        <taxon>Lachnospirales</taxon>
        <taxon>Lachnospiraceae</taxon>
        <taxon>Pseudobutyrivibrio</taxon>
    </lineage>
</organism>
<reference evidence="4" key="1">
    <citation type="submission" date="2016-10" db="EMBL/GenBank/DDBJ databases">
        <authorList>
            <person name="Varghese N."/>
        </authorList>
    </citation>
    <scope>NUCLEOTIDE SEQUENCE [LARGE SCALE GENOMIC DNA]</scope>
    <source>
        <strain evidence="4">ACV-9</strain>
    </source>
</reference>
<keyword evidence="4" id="KW-1185">Reference proteome</keyword>
<evidence type="ECO:0000313" key="3">
    <source>
        <dbReference type="EMBL" id="SEK60406.1"/>
    </source>
</evidence>
<name>A0A1H7ID28_9FIRM</name>
<feature type="transmembrane region" description="Helical" evidence="2">
    <location>
        <begin position="6"/>
        <end position="27"/>
    </location>
</feature>
<keyword evidence="2" id="KW-0812">Transmembrane</keyword>
<keyword evidence="2" id="KW-1133">Transmembrane helix</keyword>
<evidence type="ECO:0000313" key="4">
    <source>
        <dbReference type="Proteomes" id="UP000182321"/>
    </source>
</evidence>
<dbReference type="EMBL" id="FNZX01000007">
    <property type="protein sequence ID" value="SEK60406.1"/>
    <property type="molecule type" value="Genomic_DNA"/>
</dbReference>
<dbReference type="Proteomes" id="UP000182321">
    <property type="component" value="Unassembled WGS sequence"/>
</dbReference>
<protein>
    <recommendedName>
        <fullName evidence="5">YceG-like family protein</fullName>
    </recommendedName>
</protein>
<sequence length="187" mass="20852">MRLKYYMRGIGIGVIFATLVLTISFYFGRTDFSSKEMTDEEIIEKATELGMVMPEDEASEEETQDETSEEDAAASEEQPTEEVAPEETEETEETDVENEPVVESSESTVKYIPFTVNSGESSDTVAANLYKAGLVDSASEFNDYMNTLGVDNRIQSGTFYVRADSTYDDIIVLLVNKDHRTTTPPTE</sequence>